<name>A0ABV8XRE7_9DEIO</name>
<reference evidence="2" key="1">
    <citation type="journal article" date="2019" name="Int. J. Syst. Evol. Microbiol.">
        <title>The Global Catalogue of Microorganisms (GCM) 10K type strain sequencing project: providing services to taxonomists for standard genome sequencing and annotation.</title>
        <authorList>
            <consortium name="The Broad Institute Genomics Platform"/>
            <consortium name="The Broad Institute Genome Sequencing Center for Infectious Disease"/>
            <person name="Wu L."/>
            <person name="Ma J."/>
        </authorList>
    </citation>
    <scope>NUCLEOTIDE SEQUENCE [LARGE SCALE GENOMIC DNA]</scope>
    <source>
        <strain evidence="2">CCUG 56029</strain>
    </source>
</reference>
<evidence type="ECO:0000313" key="2">
    <source>
        <dbReference type="Proteomes" id="UP001595998"/>
    </source>
</evidence>
<dbReference type="EMBL" id="JBHSEH010000017">
    <property type="protein sequence ID" value="MFC4427137.1"/>
    <property type="molecule type" value="Genomic_DNA"/>
</dbReference>
<sequence length="119" mass="12938">MIPMATRTADFGTPDAEAVLHPFDVLCERARRLAEALGTAARAHPGSGLNDLLRAVVDAAPELELLPLPLLAQELQMTLCGAGLREAGMMGRRMRSSLDRQPRIRRLAPQVCGVAWGRR</sequence>
<gene>
    <name evidence="1" type="ORF">ACFOZ9_13050</name>
</gene>
<keyword evidence="2" id="KW-1185">Reference proteome</keyword>
<accession>A0ABV8XRE7</accession>
<comment type="caution">
    <text evidence="1">The sequence shown here is derived from an EMBL/GenBank/DDBJ whole genome shotgun (WGS) entry which is preliminary data.</text>
</comment>
<dbReference type="Proteomes" id="UP001595998">
    <property type="component" value="Unassembled WGS sequence"/>
</dbReference>
<protein>
    <submittedName>
        <fullName evidence="1">Uncharacterized protein</fullName>
    </submittedName>
</protein>
<organism evidence="1 2">
    <name type="scientific">Deinococcus navajonensis</name>
    <dbReference type="NCBI Taxonomy" id="309884"/>
    <lineage>
        <taxon>Bacteria</taxon>
        <taxon>Thermotogati</taxon>
        <taxon>Deinococcota</taxon>
        <taxon>Deinococci</taxon>
        <taxon>Deinococcales</taxon>
        <taxon>Deinococcaceae</taxon>
        <taxon>Deinococcus</taxon>
    </lineage>
</organism>
<evidence type="ECO:0000313" key="1">
    <source>
        <dbReference type="EMBL" id="MFC4427137.1"/>
    </source>
</evidence>
<proteinExistence type="predicted"/>
<dbReference type="RefSeq" id="WP_380040325.1">
    <property type="nucleotide sequence ID" value="NZ_JBHSEH010000017.1"/>
</dbReference>